<feature type="transmembrane region" description="Helical" evidence="1">
    <location>
        <begin position="197"/>
        <end position="216"/>
    </location>
</feature>
<dbReference type="InterPro" id="IPR024295">
    <property type="entry name" value="DUF2705"/>
</dbReference>
<keyword evidence="3" id="KW-1185">Reference proteome</keyword>
<organism evidence="2 3">
    <name type="scientific">Clostridium estertheticum subsp. estertheticum</name>
    <dbReference type="NCBI Taxonomy" id="1552"/>
    <lineage>
        <taxon>Bacteria</taxon>
        <taxon>Bacillati</taxon>
        <taxon>Bacillota</taxon>
        <taxon>Clostridia</taxon>
        <taxon>Eubacteriales</taxon>
        <taxon>Clostridiaceae</taxon>
        <taxon>Clostridium</taxon>
    </lineage>
</organism>
<sequence length="270" mass="30833">MKRLIVNELYSCYKKRNVYILVLLFLNILLQVYILIDTKNIEKVDATSTDGILKVCGGLDKIFYLPNLFQWILLIGILLLLVQSSTSIIGGFDVLLLTRAGSKLRWWTAKILSLILITFIFTILLMVITKFLSHIAFPAFNKWGTYTYLYYPKIFASSINPHKMEFIIFCVLLTGFIAITTLFQTINLIFNKYANSYIVILILCIMLGVLYMQGIIPRIVSPINYPSTIDIAPNIGSYLKSIEMNIVLFLINIVVSIIFVTHNDYTASKN</sequence>
<dbReference type="RefSeq" id="WP_071611040.1">
    <property type="nucleotide sequence ID" value="NZ_CP015756.1"/>
</dbReference>
<dbReference type="STRING" id="1552.A7L45_00975"/>
<feature type="transmembrane region" description="Helical" evidence="1">
    <location>
        <begin position="242"/>
        <end position="261"/>
    </location>
</feature>
<name>A0A1J0GCN3_9CLOT</name>
<keyword evidence="1" id="KW-1133">Transmembrane helix</keyword>
<dbReference type="AlphaFoldDB" id="A0A1J0GCN3"/>
<feature type="transmembrane region" description="Helical" evidence="1">
    <location>
        <begin position="18"/>
        <end position="36"/>
    </location>
</feature>
<reference evidence="3" key="1">
    <citation type="journal article" date="2016" name="Front. Microbiol.">
        <title>Complete Genome Sequence of Clostridium estertheticum DSM 8809, a Microbe Identified in Spoiled Vacuum Packed Beef.</title>
        <authorList>
            <person name="Yu Z."/>
            <person name="Gunn L."/>
            <person name="Brennan E."/>
            <person name="Reid R."/>
            <person name="Wall P.G."/>
            <person name="Gaora O.P."/>
            <person name="Hurley D."/>
            <person name="Bolton D."/>
            <person name="Fanning S."/>
        </authorList>
    </citation>
    <scope>NUCLEOTIDE SEQUENCE [LARGE SCALE GENOMIC DNA]</scope>
    <source>
        <strain evidence="3">DSM 8809</strain>
    </source>
</reference>
<feature type="transmembrane region" description="Helical" evidence="1">
    <location>
        <begin position="166"/>
        <end position="190"/>
    </location>
</feature>
<dbReference type="KEGG" id="ceu:A7L45_00975"/>
<keyword evidence="1" id="KW-0812">Transmembrane</keyword>
<keyword evidence="1" id="KW-0472">Membrane</keyword>
<dbReference type="Proteomes" id="UP000182569">
    <property type="component" value="Chromosome"/>
</dbReference>
<feature type="transmembrane region" description="Helical" evidence="1">
    <location>
        <begin position="109"/>
        <end position="128"/>
    </location>
</feature>
<evidence type="ECO:0000313" key="3">
    <source>
        <dbReference type="Proteomes" id="UP000182569"/>
    </source>
</evidence>
<protein>
    <submittedName>
        <fullName evidence="2">Uncharacterized protein</fullName>
    </submittedName>
</protein>
<proteinExistence type="predicted"/>
<feature type="transmembrane region" description="Helical" evidence="1">
    <location>
        <begin position="68"/>
        <end position="97"/>
    </location>
</feature>
<evidence type="ECO:0000256" key="1">
    <source>
        <dbReference type="SAM" id="Phobius"/>
    </source>
</evidence>
<accession>A0A1J0GCN3</accession>
<gene>
    <name evidence="2" type="ORF">A7L45_00975</name>
</gene>
<dbReference type="OrthoDB" id="1923317at2"/>
<evidence type="ECO:0000313" key="2">
    <source>
        <dbReference type="EMBL" id="APC38744.1"/>
    </source>
</evidence>
<dbReference type="Pfam" id="PF10920">
    <property type="entry name" value="DUF2705"/>
    <property type="match status" value="1"/>
</dbReference>
<dbReference type="EMBL" id="CP015756">
    <property type="protein sequence ID" value="APC38744.1"/>
    <property type="molecule type" value="Genomic_DNA"/>
</dbReference>